<evidence type="ECO:0000256" key="2">
    <source>
        <dbReference type="ARBA" id="ARBA00022723"/>
    </source>
</evidence>
<comment type="subcellular location">
    <subcellularLocation>
        <location evidence="1">Nucleus</location>
    </subcellularLocation>
</comment>
<dbReference type="Proteomes" id="UP000499080">
    <property type="component" value="Unassembled WGS sequence"/>
</dbReference>
<evidence type="ECO:0000256" key="5">
    <source>
        <dbReference type="ARBA" id="ARBA00023242"/>
    </source>
</evidence>
<dbReference type="GO" id="GO:0008270">
    <property type="term" value="F:zinc ion binding"/>
    <property type="evidence" value="ECO:0007669"/>
    <property type="project" value="UniProtKB-KW"/>
</dbReference>
<organism evidence="6 7">
    <name type="scientific">Araneus ventricosus</name>
    <name type="common">Orbweaver spider</name>
    <name type="synonym">Epeira ventricosa</name>
    <dbReference type="NCBI Taxonomy" id="182803"/>
    <lineage>
        <taxon>Eukaryota</taxon>
        <taxon>Metazoa</taxon>
        <taxon>Ecdysozoa</taxon>
        <taxon>Arthropoda</taxon>
        <taxon>Chelicerata</taxon>
        <taxon>Arachnida</taxon>
        <taxon>Araneae</taxon>
        <taxon>Araneomorphae</taxon>
        <taxon>Entelegynae</taxon>
        <taxon>Araneoidea</taxon>
        <taxon>Araneidae</taxon>
        <taxon>Araneus</taxon>
    </lineage>
</organism>
<accession>A0A4Y2KE80</accession>
<dbReference type="PANTHER" id="PTHR46481">
    <property type="entry name" value="ZINC FINGER BED DOMAIN-CONTAINING PROTEIN 4"/>
    <property type="match status" value="1"/>
</dbReference>
<dbReference type="AlphaFoldDB" id="A0A4Y2KE80"/>
<evidence type="ECO:0000313" key="7">
    <source>
        <dbReference type="Proteomes" id="UP000499080"/>
    </source>
</evidence>
<keyword evidence="7" id="KW-1185">Reference proteome</keyword>
<evidence type="ECO:0000256" key="4">
    <source>
        <dbReference type="ARBA" id="ARBA00022833"/>
    </source>
</evidence>
<keyword evidence="5" id="KW-0539">Nucleus</keyword>
<dbReference type="InterPro" id="IPR052035">
    <property type="entry name" value="ZnF_BED_domain_contain"/>
</dbReference>
<gene>
    <name evidence="6" type="ORF">AVEN_99273_1</name>
</gene>
<protein>
    <submittedName>
        <fullName evidence="6">Uncharacterized protein</fullName>
    </submittedName>
</protein>
<sequence length="99" mass="11308">MRETEPRYKIPCRHYFQATVLPSMYEDCKEKISSLLATAQEVSLISDVWTSSVNDHSFMEHFPGPHTEETINDYDVVLSAKHFPGPHTGEAINDILKEV</sequence>
<evidence type="ECO:0000256" key="3">
    <source>
        <dbReference type="ARBA" id="ARBA00022771"/>
    </source>
</evidence>
<dbReference type="PANTHER" id="PTHR46481:SF10">
    <property type="entry name" value="ZINC FINGER BED DOMAIN-CONTAINING PROTEIN 39"/>
    <property type="match status" value="1"/>
</dbReference>
<evidence type="ECO:0000256" key="1">
    <source>
        <dbReference type="ARBA" id="ARBA00004123"/>
    </source>
</evidence>
<name>A0A4Y2KE80_ARAVE</name>
<keyword evidence="3" id="KW-0863">Zinc-finger</keyword>
<dbReference type="OrthoDB" id="1607513at2759"/>
<dbReference type="GO" id="GO:0005634">
    <property type="term" value="C:nucleus"/>
    <property type="evidence" value="ECO:0007669"/>
    <property type="project" value="UniProtKB-SubCell"/>
</dbReference>
<dbReference type="EMBL" id="BGPR01004492">
    <property type="protein sequence ID" value="GBN00200.1"/>
    <property type="molecule type" value="Genomic_DNA"/>
</dbReference>
<evidence type="ECO:0000313" key="6">
    <source>
        <dbReference type="EMBL" id="GBN00200.1"/>
    </source>
</evidence>
<comment type="caution">
    <text evidence="6">The sequence shown here is derived from an EMBL/GenBank/DDBJ whole genome shotgun (WGS) entry which is preliminary data.</text>
</comment>
<keyword evidence="4" id="KW-0862">Zinc</keyword>
<keyword evidence="2" id="KW-0479">Metal-binding</keyword>
<reference evidence="6 7" key="1">
    <citation type="journal article" date="2019" name="Sci. Rep.">
        <title>Orb-weaving spider Araneus ventricosus genome elucidates the spidroin gene catalogue.</title>
        <authorList>
            <person name="Kono N."/>
            <person name="Nakamura H."/>
            <person name="Ohtoshi R."/>
            <person name="Moran D.A.P."/>
            <person name="Shinohara A."/>
            <person name="Yoshida Y."/>
            <person name="Fujiwara M."/>
            <person name="Mori M."/>
            <person name="Tomita M."/>
            <person name="Arakawa K."/>
        </authorList>
    </citation>
    <scope>NUCLEOTIDE SEQUENCE [LARGE SCALE GENOMIC DNA]</scope>
</reference>
<proteinExistence type="predicted"/>